<organism evidence="1 2">
    <name type="scientific">Trifolium medium</name>
    <dbReference type="NCBI Taxonomy" id="97028"/>
    <lineage>
        <taxon>Eukaryota</taxon>
        <taxon>Viridiplantae</taxon>
        <taxon>Streptophyta</taxon>
        <taxon>Embryophyta</taxon>
        <taxon>Tracheophyta</taxon>
        <taxon>Spermatophyta</taxon>
        <taxon>Magnoliopsida</taxon>
        <taxon>eudicotyledons</taxon>
        <taxon>Gunneridae</taxon>
        <taxon>Pentapetalae</taxon>
        <taxon>rosids</taxon>
        <taxon>fabids</taxon>
        <taxon>Fabales</taxon>
        <taxon>Fabaceae</taxon>
        <taxon>Papilionoideae</taxon>
        <taxon>50 kb inversion clade</taxon>
        <taxon>NPAAA clade</taxon>
        <taxon>Hologalegina</taxon>
        <taxon>IRL clade</taxon>
        <taxon>Trifolieae</taxon>
        <taxon>Trifolium</taxon>
    </lineage>
</organism>
<name>A0A392UIM5_9FABA</name>
<reference evidence="1 2" key="1">
    <citation type="journal article" date="2018" name="Front. Plant Sci.">
        <title>Red Clover (Trifolium pratense) and Zigzag Clover (T. medium) - A Picture of Genomic Similarities and Differences.</title>
        <authorList>
            <person name="Dluhosova J."/>
            <person name="Istvanek J."/>
            <person name="Nedelnik J."/>
            <person name="Repkova J."/>
        </authorList>
    </citation>
    <scope>NUCLEOTIDE SEQUENCE [LARGE SCALE GENOMIC DNA]</scope>
    <source>
        <strain evidence="2">cv. 10/8</strain>
        <tissue evidence="1">Leaf</tissue>
    </source>
</reference>
<protein>
    <recommendedName>
        <fullName evidence="3">Gag-pol polyprotein</fullName>
    </recommendedName>
</protein>
<proteinExistence type="predicted"/>
<evidence type="ECO:0000313" key="2">
    <source>
        <dbReference type="Proteomes" id="UP000265520"/>
    </source>
</evidence>
<sequence>MRGHLKPLFIKAEVNEDFKVNKVLIDGGTAVNLMPESFLSKIDKFEKDFMDHNIVITDFNGNSAKSLGVI</sequence>
<evidence type="ECO:0000313" key="1">
    <source>
        <dbReference type="EMBL" id="MCI72768.1"/>
    </source>
</evidence>
<dbReference type="AlphaFoldDB" id="A0A392UIM5"/>
<keyword evidence="2" id="KW-1185">Reference proteome</keyword>
<feature type="non-terminal residue" evidence="1">
    <location>
        <position position="70"/>
    </location>
</feature>
<evidence type="ECO:0008006" key="3">
    <source>
        <dbReference type="Google" id="ProtNLM"/>
    </source>
</evidence>
<dbReference type="EMBL" id="LXQA010824861">
    <property type="protein sequence ID" value="MCI72768.1"/>
    <property type="molecule type" value="Genomic_DNA"/>
</dbReference>
<dbReference type="Proteomes" id="UP000265520">
    <property type="component" value="Unassembled WGS sequence"/>
</dbReference>
<comment type="caution">
    <text evidence="1">The sequence shown here is derived from an EMBL/GenBank/DDBJ whole genome shotgun (WGS) entry which is preliminary data.</text>
</comment>
<accession>A0A392UIM5</accession>